<sequence length="551" mass="62160">MPMLSTSHVLRQQHSRDPPPTRYQRSSLSFEPYQRDVSKLHSMPASMVSPPKAGKEFIFVTANVHGQPAAGDRKLIRSHVMRGKNTRTRAHPNRLTGHVPVTTVEGQQPQPAVGLSNSSEESHGVRTLRELNSDVDALVRVRHQATVPRAANVFTFIKFAEDIDSSSRNLLCTYFSYLKDAMYPIGRYSRFDATNAYWFHWAQLDLAYLHSILYTTSFFYDSLAGQKSRRTEFYLYRTIHELNKQLANPTTALTDSTTTVVMGMALIAECFGDVESAHMHVVGLKRIVSLRGGIESFANRPQLQAKLYRTGLVYSICTGAKPAFHQDAASFESAFESSPELARLKLSDASCFSRSRSVVRALERRLYGVFKDVQDLSQLINDAHNSTQKIREMPLEDLMTSMQSRLLMLEFNDGNILPELLRLSLLAFLTTVFWSFPGVKFEYPHLANQLRQACLAFKPTTAGESYLFAWALMVGAASLFHHPHQTWLPRKLRPLIRDNLGGTWFEVQNNLRRVMWIDSIHDGPGIEVFNQRLGETGDGSIKAQSNPLSCG</sequence>
<dbReference type="EMBL" id="JAGMUU010000001">
    <property type="protein sequence ID" value="KAH7161949.1"/>
    <property type="molecule type" value="Genomic_DNA"/>
</dbReference>
<organism evidence="3 4">
    <name type="scientific">Dactylonectria estremocensis</name>
    <dbReference type="NCBI Taxonomy" id="1079267"/>
    <lineage>
        <taxon>Eukaryota</taxon>
        <taxon>Fungi</taxon>
        <taxon>Dikarya</taxon>
        <taxon>Ascomycota</taxon>
        <taxon>Pezizomycotina</taxon>
        <taxon>Sordariomycetes</taxon>
        <taxon>Hypocreomycetidae</taxon>
        <taxon>Hypocreales</taxon>
        <taxon>Nectriaceae</taxon>
        <taxon>Dactylonectria</taxon>
    </lineage>
</organism>
<evidence type="ECO:0000256" key="2">
    <source>
        <dbReference type="SAM" id="MobiDB-lite"/>
    </source>
</evidence>
<dbReference type="OrthoDB" id="4158087at2759"/>
<evidence type="ECO:0000256" key="1">
    <source>
        <dbReference type="ARBA" id="ARBA00023242"/>
    </source>
</evidence>
<reference evidence="3" key="1">
    <citation type="journal article" date="2021" name="Nat. Commun.">
        <title>Genetic determinants of endophytism in the Arabidopsis root mycobiome.</title>
        <authorList>
            <person name="Mesny F."/>
            <person name="Miyauchi S."/>
            <person name="Thiergart T."/>
            <person name="Pickel B."/>
            <person name="Atanasova L."/>
            <person name="Karlsson M."/>
            <person name="Huettel B."/>
            <person name="Barry K.W."/>
            <person name="Haridas S."/>
            <person name="Chen C."/>
            <person name="Bauer D."/>
            <person name="Andreopoulos W."/>
            <person name="Pangilinan J."/>
            <person name="LaButti K."/>
            <person name="Riley R."/>
            <person name="Lipzen A."/>
            <person name="Clum A."/>
            <person name="Drula E."/>
            <person name="Henrissat B."/>
            <person name="Kohler A."/>
            <person name="Grigoriev I.V."/>
            <person name="Martin F.M."/>
            <person name="Hacquard S."/>
        </authorList>
    </citation>
    <scope>NUCLEOTIDE SEQUENCE</scope>
    <source>
        <strain evidence="3">MPI-CAGE-AT-0021</strain>
    </source>
</reference>
<keyword evidence="1" id="KW-0539">Nucleus</keyword>
<feature type="compositionally biased region" description="Polar residues" evidence="2">
    <location>
        <begin position="1"/>
        <end position="12"/>
    </location>
</feature>
<proteinExistence type="predicted"/>
<feature type="region of interest" description="Disordered" evidence="2">
    <location>
        <begin position="1"/>
        <end position="27"/>
    </location>
</feature>
<accession>A0A9P9JD03</accession>
<evidence type="ECO:0000313" key="4">
    <source>
        <dbReference type="Proteomes" id="UP000717696"/>
    </source>
</evidence>
<evidence type="ECO:0000313" key="3">
    <source>
        <dbReference type="EMBL" id="KAH7161949.1"/>
    </source>
</evidence>
<name>A0A9P9JD03_9HYPO</name>
<dbReference type="InterPro" id="IPR021858">
    <property type="entry name" value="Fun_TF"/>
</dbReference>
<gene>
    <name evidence="3" type="ORF">B0J13DRAFT_591364</name>
</gene>
<keyword evidence="4" id="KW-1185">Reference proteome</keyword>
<evidence type="ECO:0008006" key="5">
    <source>
        <dbReference type="Google" id="ProtNLM"/>
    </source>
</evidence>
<dbReference type="Pfam" id="PF11951">
    <property type="entry name" value="Fungal_trans_2"/>
    <property type="match status" value="1"/>
</dbReference>
<dbReference type="AlphaFoldDB" id="A0A9P9JD03"/>
<comment type="caution">
    <text evidence="3">The sequence shown here is derived from an EMBL/GenBank/DDBJ whole genome shotgun (WGS) entry which is preliminary data.</text>
</comment>
<dbReference type="Proteomes" id="UP000717696">
    <property type="component" value="Unassembled WGS sequence"/>
</dbReference>
<protein>
    <recommendedName>
        <fullName evidence="5">Transcription factor domain-containing protein</fullName>
    </recommendedName>
</protein>
<dbReference type="PANTHER" id="PTHR37540:SF5">
    <property type="entry name" value="TRANSCRIPTION FACTOR DOMAIN-CONTAINING PROTEIN"/>
    <property type="match status" value="1"/>
</dbReference>
<dbReference type="PANTHER" id="PTHR37540">
    <property type="entry name" value="TRANSCRIPTION FACTOR (ACR-2), PUTATIVE-RELATED-RELATED"/>
    <property type="match status" value="1"/>
</dbReference>